<dbReference type="OrthoDB" id="2607755at2759"/>
<name>A0A8H5D6X5_9AGAR</name>
<gene>
    <name evidence="2" type="ORF">D9756_005655</name>
</gene>
<evidence type="ECO:0000256" key="1">
    <source>
        <dbReference type="SAM" id="MobiDB-lite"/>
    </source>
</evidence>
<feature type="compositionally biased region" description="Basic residues" evidence="1">
    <location>
        <begin position="276"/>
        <end position="289"/>
    </location>
</feature>
<feature type="compositionally biased region" description="Basic and acidic residues" evidence="1">
    <location>
        <begin position="95"/>
        <end position="104"/>
    </location>
</feature>
<sequence length="298" mass="33783">MSFLRRVFRLQSFPFRAPKSDAGVRQLNPHLIPPTFAQTPPAWVRYAWPIIIANGLLMGSAIEITWNHWATLVKDLEEIGEKNRAAAADSSPETQQEKKNETYHWEQRPTWQRAAFCGIYGFGWALSTAYLLKYKQTYVTSLRFFRTPTLLLSKSSPKSTTLHAQQALGRFIHISTSSNPSGVSLFLDRLTIQDGRNETELVIRYDNIAPPPAGAKPERRKRDYWYISLTDARVQGAKSGDVVSARDSIIWAWDGVDGGDGPILTAEGVIEEKERTRTKKTQKEKRKSGWHSGPVVRR</sequence>
<dbReference type="Proteomes" id="UP000559027">
    <property type="component" value="Unassembled WGS sequence"/>
</dbReference>
<organism evidence="2 3">
    <name type="scientific">Leucocoprinus leucothites</name>
    <dbReference type="NCBI Taxonomy" id="201217"/>
    <lineage>
        <taxon>Eukaryota</taxon>
        <taxon>Fungi</taxon>
        <taxon>Dikarya</taxon>
        <taxon>Basidiomycota</taxon>
        <taxon>Agaricomycotina</taxon>
        <taxon>Agaricomycetes</taxon>
        <taxon>Agaricomycetidae</taxon>
        <taxon>Agaricales</taxon>
        <taxon>Agaricineae</taxon>
        <taxon>Agaricaceae</taxon>
        <taxon>Leucocoprinus</taxon>
    </lineage>
</organism>
<keyword evidence="3" id="KW-1185">Reference proteome</keyword>
<protein>
    <submittedName>
        <fullName evidence="2">Uncharacterized protein</fullName>
    </submittedName>
</protein>
<comment type="caution">
    <text evidence="2">The sequence shown here is derived from an EMBL/GenBank/DDBJ whole genome shotgun (WGS) entry which is preliminary data.</text>
</comment>
<dbReference type="AlphaFoldDB" id="A0A8H5D6X5"/>
<feature type="region of interest" description="Disordered" evidence="1">
    <location>
        <begin position="271"/>
        <end position="298"/>
    </location>
</feature>
<evidence type="ECO:0000313" key="3">
    <source>
        <dbReference type="Proteomes" id="UP000559027"/>
    </source>
</evidence>
<accession>A0A8H5D6X5</accession>
<dbReference type="EMBL" id="JAACJO010000008">
    <property type="protein sequence ID" value="KAF5354630.1"/>
    <property type="molecule type" value="Genomic_DNA"/>
</dbReference>
<evidence type="ECO:0000313" key="2">
    <source>
        <dbReference type="EMBL" id="KAF5354630.1"/>
    </source>
</evidence>
<reference evidence="2 3" key="1">
    <citation type="journal article" date="2020" name="ISME J.">
        <title>Uncovering the hidden diversity of litter-decomposition mechanisms in mushroom-forming fungi.</title>
        <authorList>
            <person name="Floudas D."/>
            <person name="Bentzer J."/>
            <person name="Ahren D."/>
            <person name="Johansson T."/>
            <person name="Persson P."/>
            <person name="Tunlid A."/>
        </authorList>
    </citation>
    <scope>NUCLEOTIDE SEQUENCE [LARGE SCALE GENOMIC DNA]</scope>
    <source>
        <strain evidence="2 3">CBS 146.42</strain>
    </source>
</reference>
<feature type="region of interest" description="Disordered" evidence="1">
    <location>
        <begin position="83"/>
        <end position="104"/>
    </location>
</feature>
<proteinExistence type="predicted"/>